<dbReference type="Pfam" id="PF01804">
    <property type="entry name" value="Penicil_amidase"/>
    <property type="match status" value="1"/>
</dbReference>
<feature type="region of interest" description="Disordered" evidence="7">
    <location>
        <begin position="197"/>
        <end position="253"/>
    </location>
</feature>
<evidence type="ECO:0000256" key="2">
    <source>
        <dbReference type="ARBA" id="ARBA00022729"/>
    </source>
</evidence>
<feature type="signal peptide" evidence="8">
    <location>
        <begin position="1"/>
        <end position="20"/>
    </location>
</feature>
<feature type="active site" description="Nucleophile" evidence="5">
    <location>
        <position position="250"/>
    </location>
</feature>
<dbReference type="AlphaFoldDB" id="A0AAU2GT25"/>
<feature type="binding site" evidence="6">
    <location>
        <position position="323"/>
    </location>
    <ligand>
        <name>Ca(2+)</name>
        <dbReference type="ChEBI" id="CHEBI:29108"/>
    </ligand>
</feature>
<dbReference type="GO" id="GO:0046872">
    <property type="term" value="F:metal ion binding"/>
    <property type="evidence" value="ECO:0007669"/>
    <property type="project" value="UniProtKB-KW"/>
</dbReference>
<evidence type="ECO:0000256" key="3">
    <source>
        <dbReference type="ARBA" id="ARBA00022801"/>
    </source>
</evidence>
<reference evidence="9" key="1">
    <citation type="submission" date="2022-10" db="EMBL/GenBank/DDBJ databases">
        <title>The complete genomes of actinobacterial strains from the NBC collection.</title>
        <authorList>
            <person name="Joergensen T.S."/>
            <person name="Alvarez Arevalo M."/>
            <person name="Sterndorff E.B."/>
            <person name="Faurdal D."/>
            <person name="Vuksanovic O."/>
            <person name="Mourched A.-S."/>
            <person name="Charusanti P."/>
            <person name="Shaw S."/>
            <person name="Blin K."/>
            <person name="Weber T."/>
        </authorList>
    </citation>
    <scope>NUCLEOTIDE SEQUENCE</scope>
    <source>
        <strain evidence="9">NBC_00060</strain>
    </source>
</reference>
<keyword evidence="2 8" id="KW-0732">Signal</keyword>
<comment type="cofactor">
    <cofactor evidence="6">
        <name>Ca(2+)</name>
        <dbReference type="ChEBI" id="CHEBI:29108"/>
    </cofactor>
    <text evidence="6">Binds 1 Ca(2+) ion per dimer.</text>
</comment>
<dbReference type="GO" id="GO:0016811">
    <property type="term" value="F:hydrolase activity, acting on carbon-nitrogen (but not peptide) bonds, in linear amides"/>
    <property type="evidence" value="ECO:0007669"/>
    <property type="project" value="InterPro"/>
</dbReference>
<dbReference type="InterPro" id="IPR023343">
    <property type="entry name" value="Penicillin_amidase_dom1"/>
</dbReference>
<sequence>MAALCLASGTAALLPAPASAAAEPDGKRVGDHEYTSQIRRTEYGIPHVLAHDYGGLGYGYGYAFAQDNLCQLADQVMTLRGERSRYLGPTETTADDTPNLASDTYHQGLRQAGTVRRLLDRPAPLGPTPELRRMVEGYAAGYNRYLRDTGAAHLPDPTCKGKPWVGPIDAMDIWNLTYDLNGAFGATALKQAITTATPPTGASGKAATKPPRAATAAHAAGASGAASVAASETPSTPSRSKGPRRADLGSNGWALGRDVTRGHDGMLLANPHLGWIGGYRFYQVQLTIPGVLDVAGASIYGTPLVEIGHTRSLAWTHTTSYADHASLYRLTIAPGDPTSYLVDGKAVPMTRRTVPVTVRGADGKLSTVSSTLYTSRYGPVLAEGWTRTEAYALRDANADNLRSMNEWLALGKAGSVDQLKQAHQKYQGIPWTYTIASDTTGTAYFNDSSAVPHVADDQLKRCGLRGSGDDFVGALDGSTSACDWGSDPDAVVPGLFGPGHQPRLTRTDYVANSNNDSTLTNPAAPLTGYPRMYRAGAPLGPRAQLGLQMIAGRRDGTDGLGAPGFSLSTLQASMLGDRNYTAELGRDDAVAMCRAHPVLTATDGTEVDVRAACDVLAAWDTRDDADSRGAVLWQAFRTQVGGPNPWWRVPYDPAQPLTTPRGLNGDEPQVRRALADAVRGLAADKVPLDAPMGSVQRWAGIPLPGCSGDEGCFNVVNASPTSGSGGATRPNSPEDYASGSSFIMATELTAQGPRTRTILTYGQSANPESPHYTDQTVLFSHKRWVTERFTEAEIGTDPQLRVTTLHG</sequence>
<dbReference type="InterPro" id="IPR002692">
    <property type="entry name" value="S45"/>
</dbReference>
<dbReference type="Gene3D" id="2.30.120.10">
    <property type="match status" value="1"/>
</dbReference>
<dbReference type="GO" id="GO:0017000">
    <property type="term" value="P:antibiotic biosynthetic process"/>
    <property type="evidence" value="ECO:0007669"/>
    <property type="project" value="InterPro"/>
</dbReference>
<dbReference type="EMBL" id="CP108253">
    <property type="protein sequence ID" value="WTU38945.1"/>
    <property type="molecule type" value="Genomic_DNA"/>
</dbReference>
<comment type="similarity">
    <text evidence="1">Belongs to the peptidase S45 family.</text>
</comment>
<dbReference type="SUPFAM" id="SSF56235">
    <property type="entry name" value="N-terminal nucleophile aminohydrolases (Ntn hydrolases)"/>
    <property type="match status" value="1"/>
</dbReference>
<keyword evidence="4" id="KW-0865">Zymogen</keyword>
<keyword evidence="6" id="KW-0106">Calcium</keyword>
<keyword evidence="3" id="KW-0378">Hydrolase</keyword>
<protein>
    <submittedName>
        <fullName evidence="9">Penicillin acylase family protein</fullName>
    </submittedName>
</protein>
<dbReference type="Gene3D" id="1.10.1400.10">
    <property type="match status" value="1"/>
</dbReference>
<dbReference type="PIRSF" id="PIRSF001227">
    <property type="entry name" value="Pen_acylase"/>
    <property type="match status" value="1"/>
</dbReference>
<keyword evidence="6" id="KW-0479">Metal-binding</keyword>
<dbReference type="PANTHER" id="PTHR34218:SF3">
    <property type="entry name" value="ACYL-HOMOSERINE LACTONE ACYLASE PVDQ"/>
    <property type="match status" value="1"/>
</dbReference>
<feature type="chain" id="PRO_5043659343" evidence="8">
    <location>
        <begin position="21"/>
        <end position="807"/>
    </location>
</feature>
<accession>A0AAU2GT25</accession>
<organism evidence="9">
    <name type="scientific">Streptomyces sp. NBC_00060</name>
    <dbReference type="NCBI Taxonomy" id="2975636"/>
    <lineage>
        <taxon>Bacteria</taxon>
        <taxon>Bacillati</taxon>
        <taxon>Actinomycetota</taxon>
        <taxon>Actinomycetes</taxon>
        <taxon>Kitasatosporales</taxon>
        <taxon>Streptomycetaceae</taxon>
        <taxon>Streptomyces</taxon>
    </lineage>
</organism>
<evidence type="ECO:0000256" key="4">
    <source>
        <dbReference type="ARBA" id="ARBA00023145"/>
    </source>
</evidence>
<evidence type="ECO:0000256" key="1">
    <source>
        <dbReference type="ARBA" id="ARBA00006586"/>
    </source>
</evidence>
<evidence type="ECO:0000256" key="5">
    <source>
        <dbReference type="PIRSR" id="PIRSR001227-1"/>
    </source>
</evidence>
<evidence type="ECO:0000256" key="6">
    <source>
        <dbReference type="PIRSR" id="PIRSR001227-2"/>
    </source>
</evidence>
<dbReference type="InterPro" id="IPR029055">
    <property type="entry name" value="Ntn_hydrolases_N"/>
</dbReference>
<dbReference type="PANTHER" id="PTHR34218">
    <property type="entry name" value="PEPTIDASE S45 PENICILLIN AMIDASE"/>
    <property type="match status" value="1"/>
</dbReference>
<evidence type="ECO:0000313" key="9">
    <source>
        <dbReference type="EMBL" id="WTU38945.1"/>
    </source>
</evidence>
<proteinExistence type="inferred from homology"/>
<dbReference type="InterPro" id="IPR043147">
    <property type="entry name" value="Penicillin_amidase_A-knob"/>
</dbReference>
<dbReference type="InterPro" id="IPR014395">
    <property type="entry name" value="Pen/GL7ACA/AHL_acylase"/>
</dbReference>
<evidence type="ECO:0000256" key="7">
    <source>
        <dbReference type="SAM" id="MobiDB-lite"/>
    </source>
</evidence>
<evidence type="ECO:0000256" key="8">
    <source>
        <dbReference type="SAM" id="SignalP"/>
    </source>
</evidence>
<name>A0AAU2GT25_9ACTN</name>
<gene>
    <name evidence="9" type="ORF">OHV25_04820</name>
</gene>
<dbReference type="Gene3D" id="3.60.20.10">
    <property type="entry name" value="Glutamine Phosphoribosylpyrophosphate, subunit 1, domain 1"/>
    <property type="match status" value="1"/>
</dbReference>
<dbReference type="Gene3D" id="1.10.439.10">
    <property type="entry name" value="Penicillin Amidohydrolase, domain 1"/>
    <property type="match status" value="1"/>
</dbReference>
<feature type="compositionally biased region" description="Low complexity" evidence="7">
    <location>
        <begin position="205"/>
        <end position="230"/>
    </location>
</feature>
<dbReference type="InterPro" id="IPR043146">
    <property type="entry name" value="Penicillin_amidase_N_B-knob"/>
</dbReference>